<organism evidence="1 2">
    <name type="scientific">Mycobacterium syngnathidarum</name>
    <dbReference type="NCBI Taxonomy" id="1908205"/>
    <lineage>
        <taxon>Bacteria</taxon>
        <taxon>Bacillati</taxon>
        <taxon>Actinomycetota</taxon>
        <taxon>Actinomycetes</taxon>
        <taxon>Mycobacteriales</taxon>
        <taxon>Mycobacteriaceae</taxon>
        <taxon>Mycobacterium</taxon>
    </lineage>
</organism>
<name>A0A1S1JVE3_9MYCO</name>
<comment type="caution">
    <text evidence="1">The sequence shown here is derived from an EMBL/GenBank/DDBJ whole genome shotgun (WGS) entry which is preliminary data.</text>
</comment>
<dbReference type="EMBL" id="MLHV01000029">
    <property type="protein sequence ID" value="OHT92480.1"/>
    <property type="molecule type" value="Genomic_DNA"/>
</dbReference>
<protein>
    <submittedName>
        <fullName evidence="1">Uncharacterized protein</fullName>
    </submittedName>
</protein>
<dbReference type="STRING" id="1908205.BKG60_05145"/>
<sequence>MVWELTTADPSAGEPVVTRHATYDEVFDHIRATYDPGGYYADEGSGSLQNYLHGEGYEFDYRELDT</sequence>
<reference evidence="1 2" key="1">
    <citation type="submission" date="2016-10" db="EMBL/GenBank/DDBJ databases">
        <title>Evaluation of Human, Animal and Environmental Mycobacterium chelonae Isolates by Core Genome Phylogenomic Analysis, Targeted Gene Comparison, and Anti-microbial Susceptibility Patterns: A Tale of Mistaken Identities.</title>
        <authorList>
            <person name="Fogelson S.B."/>
            <person name="Camus A.C."/>
            <person name="Lorenz W."/>
            <person name="Vasireddy R."/>
            <person name="Vasireddy S."/>
            <person name="Smith T."/>
            <person name="Brown-Elliott B.A."/>
            <person name="Wallace R.J.Jr."/>
            <person name="Hasan N.A."/>
            <person name="Reischl U."/>
            <person name="Sanchez S."/>
        </authorList>
    </citation>
    <scope>NUCLEOTIDE SEQUENCE [LARGE SCALE GENOMIC DNA]</scope>
    <source>
        <strain evidence="1 2">24999</strain>
    </source>
</reference>
<accession>A0A1Q9WG13</accession>
<evidence type="ECO:0000313" key="2">
    <source>
        <dbReference type="Proteomes" id="UP000179636"/>
    </source>
</evidence>
<proteinExistence type="predicted"/>
<accession>A0A1S1JVE3</accession>
<dbReference type="OrthoDB" id="9864512at2"/>
<keyword evidence="2" id="KW-1185">Reference proteome</keyword>
<evidence type="ECO:0000313" key="1">
    <source>
        <dbReference type="EMBL" id="OHT92480.1"/>
    </source>
</evidence>
<dbReference type="AlphaFoldDB" id="A0A1S1JVE3"/>
<dbReference type="RefSeq" id="WP_019346796.1">
    <property type="nucleotide sequence ID" value="NZ_MLCL01000022.1"/>
</dbReference>
<dbReference type="Proteomes" id="UP000179636">
    <property type="component" value="Unassembled WGS sequence"/>
</dbReference>
<gene>
    <name evidence="1" type="ORF">BKG61_24335</name>
</gene>